<evidence type="ECO:0008006" key="4">
    <source>
        <dbReference type="Google" id="ProtNLM"/>
    </source>
</evidence>
<organism evidence="2 3">
    <name type="scientific">Brevibacterium jeotgali</name>
    <dbReference type="NCBI Taxonomy" id="1262550"/>
    <lineage>
        <taxon>Bacteria</taxon>
        <taxon>Bacillati</taxon>
        <taxon>Actinomycetota</taxon>
        <taxon>Actinomycetes</taxon>
        <taxon>Micrococcales</taxon>
        <taxon>Brevibacteriaceae</taxon>
        <taxon>Brevibacterium</taxon>
    </lineage>
</organism>
<evidence type="ECO:0000313" key="2">
    <source>
        <dbReference type="EMBL" id="SMY11725.1"/>
    </source>
</evidence>
<keyword evidence="1" id="KW-0472">Membrane</keyword>
<keyword evidence="1" id="KW-0812">Transmembrane</keyword>
<feature type="transmembrane region" description="Helical" evidence="1">
    <location>
        <begin position="48"/>
        <end position="67"/>
    </location>
</feature>
<keyword evidence="1" id="KW-1133">Transmembrane helix</keyword>
<dbReference type="EMBL" id="FXZM01000005">
    <property type="protein sequence ID" value="SMY11725.1"/>
    <property type="molecule type" value="Genomic_DNA"/>
</dbReference>
<dbReference type="InterPro" id="IPR019662">
    <property type="entry name" value="DUF2516"/>
</dbReference>
<dbReference type="AlphaFoldDB" id="A0A2H1L4S5"/>
<protein>
    <recommendedName>
        <fullName evidence="4">DUF2516 family protein</fullName>
    </recommendedName>
</protein>
<evidence type="ECO:0000256" key="1">
    <source>
        <dbReference type="SAM" id="Phobius"/>
    </source>
</evidence>
<dbReference type="Pfam" id="PF10724">
    <property type="entry name" value="DUF2516"/>
    <property type="match status" value="1"/>
</dbReference>
<feature type="transmembrane region" description="Helical" evidence="1">
    <location>
        <begin position="73"/>
        <end position="93"/>
    </location>
</feature>
<sequence>MQALGSIQSILFLVIVVAIFVFTVVGLISSLLYSDEMYRAADKRTKKFWCLILGAATLVGFLALPPLSAMPMFVTIVALIAVAVYWVDVRPALRSVDPRRRRKR</sequence>
<dbReference type="RefSeq" id="WP_101588683.1">
    <property type="nucleotide sequence ID" value="NZ_FXZM01000005.1"/>
</dbReference>
<keyword evidence="3" id="KW-1185">Reference proteome</keyword>
<reference evidence="3" key="1">
    <citation type="submission" date="2017-03" db="EMBL/GenBank/DDBJ databases">
        <authorList>
            <person name="Monnet C."/>
        </authorList>
    </citation>
    <scope>NUCLEOTIDE SEQUENCE [LARGE SCALE GENOMIC DNA]</scope>
    <source>
        <strain evidence="3">SJ5-8</strain>
    </source>
</reference>
<accession>A0A2H1L4S5</accession>
<feature type="transmembrane region" description="Helical" evidence="1">
    <location>
        <begin position="6"/>
        <end position="28"/>
    </location>
</feature>
<dbReference type="OrthoDB" id="4774469at2"/>
<gene>
    <name evidence="2" type="ORF">BJEO58_01312</name>
</gene>
<evidence type="ECO:0000313" key="3">
    <source>
        <dbReference type="Proteomes" id="UP000234462"/>
    </source>
</evidence>
<name>A0A2H1L4S5_9MICO</name>
<proteinExistence type="predicted"/>
<dbReference type="Proteomes" id="UP000234462">
    <property type="component" value="Unassembled WGS sequence"/>
</dbReference>